<accession>A0AC34F4P9</accession>
<dbReference type="WBParaSite" id="ES5_v2.g12081.t1">
    <property type="protein sequence ID" value="ES5_v2.g12081.t1"/>
    <property type="gene ID" value="ES5_v2.g12081"/>
</dbReference>
<name>A0AC34F4P9_9BILA</name>
<organism evidence="1 2">
    <name type="scientific">Panagrolaimus sp. ES5</name>
    <dbReference type="NCBI Taxonomy" id="591445"/>
    <lineage>
        <taxon>Eukaryota</taxon>
        <taxon>Metazoa</taxon>
        <taxon>Ecdysozoa</taxon>
        <taxon>Nematoda</taxon>
        <taxon>Chromadorea</taxon>
        <taxon>Rhabditida</taxon>
        <taxon>Tylenchina</taxon>
        <taxon>Panagrolaimomorpha</taxon>
        <taxon>Panagrolaimoidea</taxon>
        <taxon>Panagrolaimidae</taxon>
        <taxon>Panagrolaimus</taxon>
    </lineage>
</organism>
<evidence type="ECO:0000313" key="2">
    <source>
        <dbReference type="WBParaSite" id="ES5_v2.g12081.t1"/>
    </source>
</evidence>
<reference evidence="2" key="1">
    <citation type="submission" date="2022-11" db="UniProtKB">
        <authorList>
            <consortium name="WormBaseParasite"/>
        </authorList>
    </citation>
    <scope>IDENTIFICATION</scope>
</reference>
<protein>
    <submittedName>
        <fullName evidence="2">C2 domain-containing protein</fullName>
    </submittedName>
</protein>
<dbReference type="Proteomes" id="UP000887579">
    <property type="component" value="Unplaced"/>
</dbReference>
<sequence length="137" mass="15645">MTLVKTYYTHQIDLFDKEMNPIEVKALCFSGDKTKTKEEKLSECFTFNKKVDTVLQCKIGGVKKVILGLHDGKNNDFEIIRMDLEELDIGSVERKVKKKIQINSKELEDKNFNVAAAVKAKLAYMKNGLKIIMDANQ</sequence>
<evidence type="ECO:0000313" key="1">
    <source>
        <dbReference type="Proteomes" id="UP000887579"/>
    </source>
</evidence>
<proteinExistence type="predicted"/>